<keyword evidence="3" id="KW-1185">Reference proteome</keyword>
<evidence type="ECO:0000313" key="3">
    <source>
        <dbReference type="Proteomes" id="UP001341135"/>
    </source>
</evidence>
<organism evidence="2 3">
    <name type="scientific">Pyrodictium abyssi</name>
    <dbReference type="NCBI Taxonomy" id="54256"/>
    <lineage>
        <taxon>Archaea</taxon>
        <taxon>Thermoproteota</taxon>
        <taxon>Thermoprotei</taxon>
        <taxon>Desulfurococcales</taxon>
        <taxon>Pyrodictiaceae</taxon>
        <taxon>Pyrodictium</taxon>
    </lineage>
</organism>
<dbReference type="GeneID" id="89288539"/>
<gene>
    <name evidence="2" type="ORF">PABY_05050</name>
</gene>
<accession>A0ABN6ZTH6</accession>
<feature type="compositionally biased region" description="Acidic residues" evidence="1">
    <location>
        <begin position="35"/>
        <end position="55"/>
    </location>
</feature>
<protein>
    <submittedName>
        <fullName evidence="2">Uncharacterized protein</fullName>
    </submittedName>
</protein>
<name>A0ABN6ZTH6_9CREN</name>
<dbReference type="RefSeq" id="WP_338251600.1">
    <property type="nucleotide sequence ID" value="NZ_AP028907.1"/>
</dbReference>
<dbReference type="Proteomes" id="UP001341135">
    <property type="component" value="Chromosome"/>
</dbReference>
<evidence type="ECO:0000256" key="1">
    <source>
        <dbReference type="SAM" id="MobiDB-lite"/>
    </source>
</evidence>
<proteinExistence type="predicted"/>
<sequence length="219" mass="22736">MAAWRCSCPICRLLVWPLVRRAGGEAGPGPSPEPGAEEASEPAGEEAGPEVEAQEEAVGVTAAVPSVDEVAEKVAENVVDAVRSAVQESARSVLERLSGVEGKLDKLHDEVKGLVSSVEAVVLELREALSEASNPLAGPAGTAGNGGLQAAIRALGEIVERSGAGVVEEIVREYVRAGVLSEEEARRITAIARAVERARERGLEPRVALALAALGERRG</sequence>
<evidence type="ECO:0000313" key="2">
    <source>
        <dbReference type="EMBL" id="BES80938.1"/>
    </source>
</evidence>
<feature type="region of interest" description="Disordered" evidence="1">
    <location>
        <begin position="23"/>
        <end position="57"/>
    </location>
</feature>
<reference evidence="2 3" key="1">
    <citation type="submission" date="2023-09" db="EMBL/GenBank/DDBJ databases">
        <title>Pyrofollis japonicus gen. nov. sp. nov., a novel member of the family Pyrodictiaceae isolated from the Iheya North hydrothermal field.</title>
        <authorList>
            <person name="Miyazaki U."/>
            <person name="Sanari M."/>
            <person name="Tame A."/>
            <person name="Kitajima M."/>
            <person name="Okamoto A."/>
            <person name="Sawayama S."/>
            <person name="Miyazaki J."/>
            <person name="Takai K."/>
            <person name="Nakagawa S."/>
        </authorList>
    </citation>
    <scope>NUCLEOTIDE SEQUENCE [LARGE SCALE GENOMIC DNA]</scope>
    <source>
        <strain evidence="2 3">AV2</strain>
    </source>
</reference>
<dbReference type="EMBL" id="AP028907">
    <property type="protein sequence ID" value="BES80938.1"/>
    <property type="molecule type" value="Genomic_DNA"/>
</dbReference>